<keyword evidence="4" id="KW-0408">Iron</keyword>
<dbReference type="InterPro" id="IPR007197">
    <property type="entry name" value="rSAM"/>
</dbReference>
<dbReference type="Gene3D" id="3.20.20.70">
    <property type="entry name" value="Aldolase class I"/>
    <property type="match status" value="1"/>
</dbReference>
<dbReference type="Pfam" id="PF13186">
    <property type="entry name" value="SPASM"/>
    <property type="match status" value="1"/>
</dbReference>
<dbReference type="KEGG" id="ppso:QPJ95_17250"/>
<dbReference type="PANTHER" id="PTHR11228:SF7">
    <property type="entry name" value="PQQA PEPTIDE CYCLASE"/>
    <property type="match status" value="1"/>
</dbReference>
<dbReference type="PROSITE" id="PS51918">
    <property type="entry name" value="RADICAL_SAM"/>
    <property type="match status" value="1"/>
</dbReference>
<dbReference type="Proteomes" id="UP001238334">
    <property type="component" value="Chromosome"/>
</dbReference>
<evidence type="ECO:0000256" key="2">
    <source>
        <dbReference type="ARBA" id="ARBA00022691"/>
    </source>
</evidence>
<evidence type="ECO:0000256" key="5">
    <source>
        <dbReference type="ARBA" id="ARBA00023014"/>
    </source>
</evidence>
<keyword evidence="3" id="KW-0479">Metal-binding</keyword>
<dbReference type="RefSeq" id="WP_270919508.1">
    <property type="nucleotide sequence ID" value="NZ_CP127247.1"/>
</dbReference>
<dbReference type="InterPro" id="IPR050377">
    <property type="entry name" value="Radical_SAM_PqqE_MftC-like"/>
</dbReference>
<sequence length="375" mass="43383">MLNSNKIETFIKNTLQESRLYAPAKAVKEQMRRAHFSLAQVTDKVVRPAPREVFLSLTANCNLRCGACCYGRDFMHGHQLPWKIGAQLIDDCKDLGIGNIRLYGGEPLLHRDLHKFVERTADRGLNMYVTTNGLLLDKKIDQLVDAGLKRVSVGLYGLGEDYDAYVQRRGSFELVRNSLAATRKRHGADKLPMSLDWLLMRGTSKPETVRDTLQFARDFDMQIYVNLIHYSLPYFVKKDESGDNQPFWFEEEDRPLLEEISGILLEVKKREPDLIRNTERGIRSIPDWLILKDQMRIPCTSYDMIWIGPDGTVQLCFVTFNLGSLHKQRLSEMLFTDKHRRFSRDAFKLNCPNCNCGYDKRVNLHRASREKYTPT</sequence>
<name>A0A9Y2KYQ5_9RHOB</name>
<dbReference type="SFLD" id="SFLDG01067">
    <property type="entry name" value="SPASM/twitch_domain_containing"/>
    <property type="match status" value="1"/>
</dbReference>
<keyword evidence="2" id="KW-0949">S-adenosyl-L-methionine</keyword>
<protein>
    <submittedName>
        <fullName evidence="7">Radical SAM protein</fullName>
    </submittedName>
</protein>
<gene>
    <name evidence="7" type="ORF">QPJ95_17250</name>
</gene>
<evidence type="ECO:0000256" key="1">
    <source>
        <dbReference type="ARBA" id="ARBA00001966"/>
    </source>
</evidence>
<dbReference type="CDD" id="cd01335">
    <property type="entry name" value="Radical_SAM"/>
    <property type="match status" value="1"/>
</dbReference>
<dbReference type="AlphaFoldDB" id="A0A9Y2KYQ5"/>
<dbReference type="EMBL" id="CP127247">
    <property type="protein sequence ID" value="WIY24327.1"/>
    <property type="molecule type" value="Genomic_DNA"/>
</dbReference>
<dbReference type="GO" id="GO:0046872">
    <property type="term" value="F:metal ion binding"/>
    <property type="evidence" value="ECO:0007669"/>
    <property type="project" value="UniProtKB-KW"/>
</dbReference>
<dbReference type="InterPro" id="IPR058240">
    <property type="entry name" value="rSAM_sf"/>
</dbReference>
<dbReference type="SUPFAM" id="SSF102114">
    <property type="entry name" value="Radical SAM enzymes"/>
    <property type="match status" value="1"/>
</dbReference>
<dbReference type="GO" id="GO:0003824">
    <property type="term" value="F:catalytic activity"/>
    <property type="evidence" value="ECO:0007669"/>
    <property type="project" value="InterPro"/>
</dbReference>
<comment type="cofactor">
    <cofactor evidence="1">
        <name>[4Fe-4S] cluster</name>
        <dbReference type="ChEBI" id="CHEBI:49883"/>
    </cofactor>
</comment>
<evidence type="ECO:0000313" key="7">
    <source>
        <dbReference type="EMBL" id="WIY24327.1"/>
    </source>
</evidence>
<dbReference type="PANTHER" id="PTHR11228">
    <property type="entry name" value="RADICAL SAM DOMAIN PROTEIN"/>
    <property type="match status" value="1"/>
</dbReference>
<organism evidence="7 8">
    <name type="scientific">Parasedimentitalea psychrophila</name>
    <dbReference type="NCBI Taxonomy" id="2997337"/>
    <lineage>
        <taxon>Bacteria</taxon>
        <taxon>Pseudomonadati</taxon>
        <taxon>Pseudomonadota</taxon>
        <taxon>Alphaproteobacteria</taxon>
        <taxon>Rhodobacterales</taxon>
        <taxon>Paracoccaceae</taxon>
        <taxon>Parasedimentitalea</taxon>
    </lineage>
</organism>
<evidence type="ECO:0000313" key="8">
    <source>
        <dbReference type="Proteomes" id="UP001238334"/>
    </source>
</evidence>
<evidence type="ECO:0000256" key="3">
    <source>
        <dbReference type="ARBA" id="ARBA00022723"/>
    </source>
</evidence>
<keyword evidence="8" id="KW-1185">Reference proteome</keyword>
<accession>A0A9Y2KYQ5</accession>
<evidence type="ECO:0000256" key="4">
    <source>
        <dbReference type="ARBA" id="ARBA00023004"/>
    </source>
</evidence>
<feature type="domain" description="Radical SAM core" evidence="6">
    <location>
        <begin position="47"/>
        <end position="268"/>
    </location>
</feature>
<dbReference type="InterPro" id="IPR023885">
    <property type="entry name" value="4Fe4S-binding_SPASM_dom"/>
</dbReference>
<proteinExistence type="predicted"/>
<evidence type="ECO:0000259" key="6">
    <source>
        <dbReference type="PROSITE" id="PS51918"/>
    </source>
</evidence>
<dbReference type="Pfam" id="PF04055">
    <property type="entry name" value="Radical_SAM"/>
    <property type="match status" value="1"/>
</dbReference>
<reference evidence="7 8" key="1">
    <citation type="submission" date="2023-06" db="EMBL/GenBank/DDBJ databases">
        <title>Parasedimentitalea psychrophila sp. nov., a psychrophilic bacterium isolated from deep-sea sediment.</title>
        <authorList>
            <person name="Li A."/>
        </authorList>
    </citation>
    <scope>NUCLEOTIDE SEQUENCE [LARGE SCALE GENOMIC DNA]</scope>
    <source>
        <strain evidence="7 8">QS115</strain>
    </source>
</reference>
<keyword evidence="5" id="KW-0411">Iron-sulfur</keyword>
<dbReference type="SFLD" id="SFLDS00029">
    <property type="entry name" value="Radical_SAM"/>
    <property type="match status" value="1"/>
</dbReference>
<dbReference type="GO" id="GO:0051536">
    <property type="term" value="F:iron-sulfur cluster binding"/>
    <property type="evidence" value="ECO:0007669"/>
    <property type="project" value="UniProtKB-KW"/>
</dbReference>
<dbReference type="CDD" id="cd21109">
    <property type="entry name" value="SPASM"/>
    <property type="match status" value="1"/>
</dbReference>
<dbReference type="InterPro" id="IPR013785">
    <property type="entry name" value="Aldolase_TIM"/>
</dbReference>